<name>A0A9P3GQ95_9APHY</name>
<accession>A0A9P3GQ95</accession>
<evidence type="ECO:0000256" key="2">
    <source>
        <dbReference type="ARBA" id="ARBA00022801"/>
    </source>
</evidence>
<evidence type="ECO:0000256" key="3">
    <source>
        <dbReference type="ARBA" id="ARBA00022840"/>
    </source>
</evidence>
<dbReference type="PANTHER" id="PTHR10799">
    <property type="entry name" value="SNF2/RAD54 HELICASE FAMILY"/>
    <property type="match status" value="1"/>
</dbReference>
<dbReference type="Gene3D" id="3.40.50.300">
    <property type="entry name" value="P-loop containing nucleotide triphosphate hydrolases"/>
    <property type="match status" value="1"/>
</dbReference>
<dbReference type="InterPro" id="IPR014001">
    <property type="entry name" value="Helicase_ATP-bd"/>
</dbReference>
<feature type="compositionally biased region" description="Low complexity" evidence="5">
    <location>
        <begin position="1191"/>
        <end position="1209"/>
    </location>
</feature>
<dbReference type="Pfam" id="PF00176">
    <property type="entry name" value="SNF2-rel_dom"/>
    <property type="match status" value="1"/>
</dbReference>
<dbReference type="Proteomes" id="UP000703269">
    <property type="component" value="Unassembled WGS sequence"/>
</dbReference>
<organism evidence="9 10">
    <name type="scientific">Phanerochaete sordida</name>
    <dbReference type="NCBI Taxonomy" id="48140"/>
    <lineage>
        <taxon>Eukaryota</taxon>
        <taxon>Fungi</taxon>
        <taxon>Dikarya</taxon>
        <taxon>Basidiomycota</taxon>
        <taxon>Agaricomycotina</taxon>
        <taxon>Agaricomycetes</taxon>
        <taxon>Polyporales</taxon>
        <taxon>Phanerochaetaceae</taxon>
        <taxon>Phanerochaete</taxon>
    </lineage>
</organism>
<evidence type="ECO:0000313" key="9">
    <source>
        <dbReference type="EMBL" id="GJE99782.1"/>
    </source>
</evidence>
<dbReference type="InterPro" id="IPR001650">
    <property type="entry name" value="Helicase_C-like"/>
</dbReference>
<feature type="chain" id="PRO_5040302898" evidence="6">
    <location>
        <begin position="23"/>
        <end position="1305"/>
    </location>
</feature>
<sequence>MAPSWALFFVAWPHLWDNAAFSEVTGITRPIFMQNPVPDVPGLFADAEKDELYGFVARVQQAAKKDEKETVWSAKNAPGTIRSRLTKWAMFVKKRPQFVLHRRVHEIIADAGMDHWAMLNVSATPRDLKSVDMQVQIIVGKCGDEILELLYDQPPPNPMADGPLLTMLITVVLGGMRSDVTRTLNRITTLENTVEGHAALLFSPKLDSRQLLAAIKSVTTNAKRLIEARSKTRRNDDEAKNATLQERMEGLRDAMDRKKAKEMTDETFRMIVQMTNTRQLDDARQALDAALEEPIDDDNYNPVEDGKPMDTWNLDGEVGHISCRSKPEIYVSLGIPAQRLPCFSGWRDPSRCHDTWTEAEDPAPKDHKVPAELKWHQVVGLRRLAEAMMARQSLLVLDEVGVGKTLQVLALIAYRILCLRSLEKQGHLPGSFEESPDAEVLPGLVVIVLPPTLIKQWRSEIETWFLCNTIFIAEYTTKWDADTRRAWWKALNDKTDYPPHHKIILASRSAVFSDATRAFTAKGIVNPDRVEDTLFGAQIGLLVADEIHEIRNFGHRLNTMIELVRHVGFLIALSATPLVTRPQDTVQIGRMMHIPGCTAELARRFESRLRAARKADANRRKQEGGPVNVERAKALRGERISTEEYESPKVQRELIASLQRLFKGSAMRRTIRSLDNQGNPIWGADPPIEIYVFGKLYEHERECISGLVARDIRDGDVGQWQSNFYLDIRKILVHVDFYQHLLTVEATPNYDGPATWRLPHTKEEYMQKPSMKIDMAVDIIQNHLYIPAAAPLVNKHPNGDSLTPDSPQWDSFQNELHPSYEPFRIHAKECKARRIQEERDRARQAAKPRGGDKDEQDEDGGDKAEQDPSDSDDDDDDDDDDEDDEDEEDYVPPEPLWDISTPDKIVVYCFFTQQQQLLKKVLDWRWGIQATVLHGSLSCKKRAQVLETFRDSDTPEVLIVTHVGITGLNLDCANIVIFLPNIFGSMQSSMWSGQEDRQFIGRVWRSPQTKPVLVYRPLALEVNETSLSNISFSKEEMHDAFIAPEEISPLIRNAAVQAIRGDDDPSEAGPSDSGRSRGRGRGRGRGRRAPVTQEEVESEDETPLRSQAKHQGKAAARPPSPDSMRGEHDIQMADPPYEPPSPGTPPAGGVPLPPQHAQPSRATSILAGGAQSAPVTIRLPASGVRRPIVHARPSSSAAAASGAQPAAARDLGGFENNLDKMHIDDPPGSTAEQGLPAVPEDVSAEPSAAEEDRGSSPLTPTPDDDAESPPPLPQSPVQKAKDPVPSGRTLRSRVKPPLGRGSGTA</sequence>
<feature type="domain" description="Helicase ATP-binding" evidence="7">
    <location>
        <begin position="385"/>
        <end position="595"/>
    </location>
</feature>
<evidence type="ECO:0000313" key="10">
    <source>
        <dbReference type="Proteomes" id="UP000703269"/>
    </source>
</evidence>
<feature type="coiled-coil region" evidence="4">
    <location>
        <begin position="234"/>
        <end position="261"/>
    </location>
</feature>
<reference evidence="9 10" key="1">
    <citation type="submission" date="2021-08" db="EMBL/GenBank/DDBJ databases">
        <title>Draft Genome Sequence of Phanerochaete sordida strain YK-624.</title>
        <authorList>
            <person name="Mori T."/>
            <person name="Dohra H."/>
            <person name="Suzuki T."/>
            <person name="Kawagishi H."/>
            <person name="Hirai H."/>
        </authorList>
    </citation>
    <scope>NUCLEOTIDE SEQUENCE [LARGE SCALE GENOMIC DNA]</scope>
    <source>
        <strain evidence="9 10">YK-624</strain>
    </source>
</reference>
<dbReference type="Gene3D" id="3.40.50.10810">
    <property type="entry name" value="Tandem AAA-ATPase domain"/>
    <property type="match status" value="1"/>
</dbReference>
<protein>
    <submittedName>
        <fullName evidence="9">Uncharacterized protein</fullName>
    </submittedName>
</protein>
<dbReference type="GO" id="GO:0016787">
    <property type="term" value="F:hydrolase activity"/>
    <property type="evidence" value="ECO:0007669"/>
    <property type="project" value="UniProtKB-KW"/>
</dbReference>
<keyword evidence="3" id="KW-0067">ATP-binding</keyword>
<feature type="region of interest" description="Disordered" evidence="5">
    <location>
        <begin position="1186"/>
        <end position="1305"/>
    </location>
</feature>
<feature type="compositionally biased region" description="Basic residues" evidence="5">
    <location>
        <begin position="1076"/>
        <end position="1088"/>
    </location>
</feature>
<feature type="compositionally biased region" description="Pro residues" evidence="5">
    <location>
        <begin position="1136"/>
        <end position="1145"/>
    </location>
</feature>
<dbReference type="OrthoDB" id="2803695at2759"/>
<dbReference type="SUPFAM" id="SSF52540">
    <property type="entry name" value="P-loop containing nucleoside triphosphate hydrolases"/>
    <property type="match status" value="2"/>
</dbReference>
<gene>
    <name evidence="9" type="ORF">PsYK624_160530</name>
</gene>
<proteinExistence type="predicted"/>
<comment type="caution">
    <text evidence="9">The sequence shown here is derived from an EMBL/GenBank/DDBJ whole genome shotgun (WGS) entry which is preliminary data.</text>
</comment>
<evidence type="ECO:0000259" key="7">
    <source>
        <dbReference type="PROSITE" id="PS51192"/>
    </source>
</evidence>
<feature type="signal peptide" evidence="6">
    <location>
        <begin position="1"/>
        <end position="22"/>
    </location>
</feature>
<keyword evidence="2" id="KW-0378">Hydrolase</keyword>
<dbReference type="InterPro" id="IPR038718">
    <property type="entry name" value="SNF2-like_sf"/>
</dbReference>
<feature type="compositionally biased region" description="Acidic residues" evidence="5">
    <location>
        <begin position="867"/>
        <end position="891"/>
    </location>
</feature>
<dbReference type="PROSITE" id="PS51194">
    <property type="entry name" value="HELICASE_CTER"/>
    <property type="match status" value="1"/>
</dbReference>
<evidence type="ECO:0000256" key="5">
    <source>
        <dbReference type="SAM" id="MobiDB-lite"/>
    </source>
</evidence>
<dbReference type="PROSITE" id="PS51192">
    <property type="entry name" value="HELICASE_ATP_BIND_1"/>
    <property type="match status" value="1"/>
</dbReference>
<dbReference type="SMART" id="SM00490">
    <property type="entry name" value="HELICc"/>
    <property type="match status" value="1"/>
</dbReference>
<evidence type="ECO:0000259" key="8">
    <source>
        <dbReference type="PROSITE" id="PS51194"/>
    </source>
</evidence>
<feature type="region of interest" description="Disordered" evidence="5">
    <location>
        <begin position="612"/>
        <end position="633"/>
    </location>
</feature>
<keyword evidence="6" id="KW-0732">Signal</keyword>
<dbReference type="InterPro" id="IPR027417">
    <property type="entry name" value="P-loop_NTPase"/>
</dbReference>
<dbReference type="GO" id="GO:0005524">
    <property type="term" value="F:ATP binding"/>
    <property type="evidence" value="ECO:0007669"/>
    <property type="project" value="InterPro"/>
</dbReference>
<evidence type="ECO:0000256" key="6">
    <source>
        <dbReference type="SAM" id="SignalP"/>
    </source>
</evidence>
<feature type="domain" description="Helicase C-terminal" evidence="8">
    <location>
        <begin position="883"/>
        <end position="1055"/>
    </location>
</feature>
<dbReference type="InterPro" id="IPR000330">
    <property type="entry name" value="SNF2_N"/>
</dbReference>
<dbReference type="PROSITE" id="PS50096">
    <property type="entry name" value="IQ"/>
    <property type="match status" value="1"/>
</dbReference>
<keyword evidence="4" id="KW-0175">Coiled coil</keyword>
<evidence type="ECO:0000256" key="4">
    <source>
        <dbReference type="SAM" id="Coils"/>
    </source>
</evidence>
<keyword evidence="1" id="KW-0547">Nucleotide-binding</keyword>
<keyword evidence="10" id="KW-1185">Reference proteome</keyword>
<dbReference type="CDD" id="cd18793">
    <property type="entry name" value="SF2_C_SNF"/>
    <property type="match status" value="1"/>
</dbReference>
<dbReference type="EMBL" id="BPQB01000120">
    <property type="protein sequence ID" value="GJE99782.1"/>
    <property type="molecule type" value="Genomic_DNA"/>
</dbReference>
<dbReference type="SMART" id="SM00487">
    <property type="entry name" value="DEXDc"/>
    <property type="match status" value="1"/>
</dbReference>
<feature type="region of interest" description="Disordered" evidence="5">
    <location>
        <begin position="834"/>
        <end position="898"/>
    </location>
</feature>
<dbReference type="Pfam" id="PF00271">
    <property type="entry name" value="Helicase_C"/>
    <property type="match status" value="1"/>
</dbReference>
<feature type="compositionally biased region" description="Basic and acidic residues" evidence="5">
    <location>
        <begin position="834"/>
        <end position="853"/>
    </location>
</feature>
<evidence type="ECO:0000256" key="1">
    <source>
        <dbReference type="ARBA" id="ARBA00022741"/>
    </source>
</evidence>
<feature type="region of interest" description="Disordered" evidence="5">
    <location>
        <begin position="1060"/>
        <end position="1169"/>
    </location>
</feature>
<feature type="compositionally biased region" description="Basic and acidic residues" evidence="5">
    <location>
        <begin position="612"/>
        <end position="623"/>
    </location>
</feature>
<dbReference type="InterPro" id="IPR049730">
    <property type="entry name" value="SNF2/RAD54-like_C"/>
</dbReference>